<dbReference type="PROSITE" id="PS50111">
    <property type="entry name" value="CHEMOTAXIS_TRANSDUC_2"/>
    <property type="match status" value="1"/>
</dbReference>
<keyword evidence="5" id="KW-1133">Transmembrane helix</keyword>
<gene>
    <name evidence="8" type="ORF">JQV55_05760</name>
</gene>
<keyword evidence="1" id="KW-0145">Chemotaxis</keyword>
<dbReference type="AlphaFoldDB" id="A0AAE2VWJ2"/>
<evidence type="ECO:0000256" key="2">
    <source>
        <dbReference type="ARBA" id="ARBA00029447"/>
    </source>
</evidence>
<evidence type="ECO:0000259" key="6">
    <source>
        <dbReference type="PROSITE" id="PS50111"/>
    </source>
</evidence>
<dbReference type="SMART" id="SM00283">
    <property type="entry name" value="MA"/>
    <property type="match status" value="1"/>
</dbReference>
<dbReference type="SMART" id="SM00304">
    <property type="entry name" value="HAMP"/>
    <property type="match status" value="1"/>
</dbReference>
<evidence type="ECO:0000256" key="5">
    <source>
        <dbReference type="SAM" id="Phobius"/>
    </source>
</evidence>
<dbReference type="CDD" id="cd11386">
    <property type="entry name" value="MCP_signal"/>
    <property type="match status" value="1"/>
</dbReference>
<dbReference type="Proteomes" id="UP000732193">
    <property type="component" value="Unassembled WGS sequence"/>
</dbReference>
<feature type="domain" description="HAMP" evidence="7">
    <location>
        <begin position="250"/>
        <end position="302"/>
    </location>
</feature>
<evidence type="ECO:0000256" key="3">
    <source>
        <dbReference type="PROSITE-ProRule" id="PRU00284"/>
    </source>
</evidence>
<dbReference type="GO" id="GO:0006935">
    <property type="term" value="P:chemotaxis"/>
    <property type="evidence" value="ECO:0007669"/>
    <property type="project" value="UniProtKB-KW"/>
</dbReference>
<keyword evidence="5" id="KW-0812">Transmembrane</keyword>
<comment type="similarity">
    <text evidence="2">Belongs to the methyl-accepting chemotaxis (MCP) protein family.</text>
</comment>
<dbReference type="PANTHER" id="PTHR43531:SF11">
    <property type="entry name" value="METHYL-ACCEPTING CHEMOTAXIS PROTEIN 3"/>
    <property type="match status" value="1"/>
</dbReference>
<organism evidence="8 9">
    <name type="scientific">Sulfitobacter geojensis</name>
    <dbReference type="NCBI Taxonomy" id="1342299"/>
    <lineage>
        <taxon>Bacteria</taxon>
        <taxon>Pseudomonadati</taxon>
        <taxon>Pseudomonadota</taxon>
        <taxon>Alphaproteobacteria</taxon>
        <taxon>Rhodobacterales</taxon>
        <taxon>Roseobacteraceae</taxon>
        <taxon>Sulfitobacter</taxon>
    </lineage>
</organism>
<dbReference type="InterPro" id="IPR004089">
    <property type="entry name" value="MCPsignal_dom"/>
</dbReference>
<keyword evidence="9" id="KW-1185">Reference proteome</keyword>
<keyword evidence="3" id="KW-0807">Transducer</keyword>
<evidence type="ECO:0000256" key="4">
    <source>
        <dbReference type="SAM" id="Coils"/>
    </source>
</evidence>
<proteinExistence type="inferred from homology"/>
<dbReference type="GO" id="GO:0016020">
    <property type="term" value="C:membrane"/>
    <property type="evidence" value="ECO:0007669"/>
    <property type="project" value="InterPro"/>
</dbReference>
<feature type="transmembrane region" description="Helical" evidence="5">
    <location>
        <begin position="109"/>
        <end position="131"/>
    </location>
</feature>
<evidence type="ECO:0000256" key="1">
    <source>
        <dbReference type="ARBA" id="ARBA00022500"/>
    </source>
</evidence>
<dbReference type="InterPro" id="IPR003660">
    <property type="entry name" value="HAMP_dom"/>
</dbReference>
<sequence length="562" mass="59363">MHAVVTQTPERMIFALATLFVPIVAVVAALVGANFIVTTGISVSFLALGALMARSQPKLASVGPAVALIGQAIALTAAFDGHPWQIDSHMLFFALLACLVSMRSLSALLVGAIVIALHHLSLAAFMPALIYPSGGLVENFGRTALHAVIVVLETSALLATVHNLNQMHSKMRAQTGTLRSSLDDADKAKQSAIASKSEAEASRAQAESAQREAEAALAKVKEATALREEAEARQSKLDQEKREVENKQQKAQMLVVDTLRVALIELEGGDLSTRITQAFPEEYQALADGFNSAVQSLDDLVAEVLYHSEQMGGEIRDISSATNDLAHRTESQAANLQITSEELDELTQSVLLNAKNVDQANGNSSQAKSSAQTSGVVVSQASTAMSAIKTEAEEIAKIVTLIEGISFQTNLLALNAGVEAARAGDAGRGFAVVASEVRALAQRSSESVVSIRALIERSTGQVNDGSKKISDTVSSLEAVEVAIVDITSKMGEISSSTQEQSKRITTINKSISEMGGVTQRNAAMFEETNAACTNLANGADELQQLTRRFKISENGRVGLAAA</sequence>
<dbReference type="SUPFAM" id="SSF58104">
    <property type="entry name" value="Methyl-accepting chemotaxis protein (MCP) signaling domain"/>
    <property type="match status" value="1"/>
</dbReference>
<feature type="transmembrane region" description="Helical" evidence="5">
    <location>
        <begin position="12"/>
        <end position="29"/>
    </location>
</feature>
<accession>A0AAE2VWJ2</accession>
<feature type="coiled-coil region" evidence="4">
    <location>
        <begin position="196"/>
        <end position="257"/>
    </location>
</feature>
<evidence type="ECO:0000313" key="9">
    <source>
        <dbReference type="Proteomes" id="UP000732193"/>
    </source>
</evidence>
<evidence type="ECO:0000313" key="8">
    <source>
        <dbReference type="EMBL" id="MBM1713061.1"/>
    </source>
</evidence>
<dbReference type="PROSITE" id="PS50885">
    <property type="entry name" value="HAMP"/>
    <property type="match status" value="1"/>
</dbReference>
<feature type="transmembrane region" description="Helical" evidence="5">
    <location>
        <begin position="35"/>
        <end position="52"/>
    </location>
</feature>
<dbReference type="EMBL" id="JAFBRM010000001">
    <property type="protein sequence ID" value="MBM1713061.1"/>
    <property type="molecule type" value="Genomic_DNA"/>
</dbReference>
<keyword evidence="4" id="KW-0175">Coiled coil</keyword>
<evidence type="ECO:0000259" key="7">
    <source>
        <dbReference type="PROSITE" id="PS50885"/>
    </source>
</evidence>
<comment type="caution">
    <text evidence="8">The sequence shown here is derived from an EMBL/GenBank/DDBJ whole genome shotgun (WGS) entry which is preliminary data.</text>
</comment>
<protein>
    <recommendedName>
        <fullName evidence="10">Chemotaxis protein</fullName>
    </recommendedName>
</protein>
<dbReference type="RefSeq" id="WP_203241529.1">
    <property type="nucleotide sequence ID" value="NZ_JAFBRH010000001.1"/>
</dbReference>
<dbReference type="PANTHER" id="PTHR43531">
    <property type="entry name" value="PROTEIN ICFG"/>
    <property type="match status" value="1"/>
</dbReference>
<reference evidence="8 9" key="1">
    <citation type="submission" date="2021-01" db="EMBL/GenBank/DDBJ databases">
        <title>Diatom-associated Roseobacters Show Island Model of Population Structure.</title>
        <authorList>
            <person name="Qu L."/>
            <person name="Feng X."/>
            <person name="Chen Y."/>
            <person name="Li L."/>
            <person name="Wang X."/>
            <person name="Hu Z."/>
            <person name="Wang H."/>
            <person name="Luo H."/>
        </authorList>
    </citation>
    <scope>NUCLEOTIDE SEQUENCE [LARGE SCALE GENOMIC DNA]</scope>
    <source>
        <strain evidence="8 9">TR60-84</strain>
    </source>
</reference>
<evidence type="ECO:0008006" key="10">
    <source>
        <dbReference type="Google" id="ProtNLM"/>
    </source>
</evidence>
<dbReference type="Pfam" id="PF00015">
    <property type="entry name" value="MCPsignal"/>
    <property type="match status" value="1"/>
</dbReference>
<feature type="domain" description="Methyl-accepting transducer" evidence="6">
    <location>
        <begin position="307"/>
        <end position="536"/>
    </location>
</feature>
<dbReference type="Gene3D" id="1.10.287.950">
    <property type="entry name" value="Methyl-accepting chemotaxis protein"/>
    <property type="match status" value="1"/>
</dbReference>
<dbReference type="GO" id="GO:0007165">
    <property type="term" value="P:signal transduction"/>
    <property type="evidence" value="ECO:0007669"/>
    <property type="project" value="UniProtKB-KW"/>
</dbReference>
<feature type="transmembrane region" description="Helical" evidence="5">
    <location>
        <begin position="59"/>
        <end position="78"/>
    </location>
</feature>
<dbReference type="InterPro" id="IPR051310">
    <property type="entry name" value="MCP_chemotaxis"/>
</dbReference>
<feature type="transmembrane region" description="Helical" evidence="5">
    <location>
        <begin position="84"/>
        <end position="102"/>
    </location>
</feature>
<name>A0AAE2VWJ2_9RHOB</name>
<keyword evidence="5" id="KW-0472">Membrane</keyword>